<keyword evidence="2" id="KW-0808">Transferase</keyword>
<dbReference type="KEGG" id="psti:SOO65_07630"/>
<gene>
    <name evidence="2" type="ORF">SOO65_07630</name>
</gene>
<dbReference type="Gene3D" id="3.40.630.30">
    <property type="match status" value="1"/>
</dbReference>
<keyword evidence="2" id="KW-0012">Acyltransferase</keyword>
<dbReference type="SUPFAM" id="SSF55729">
    <property type="entry name" value="Acyl-CoA N-acyltransferases (Nat)"/>
    <property type="match status" value="1"/>
</dbReference>
<accession>A0AAX4HT86</accession>
<organism evidence="2 3">
    <name type="scientific">Peredibacter starrii</name>
    <dbReference type="NCBI Taxonomy" id="28202"/>
    <lineage>
        <taxon>Bacteria</taxon>
        <taxon>Pseudomonadati</taxon>
        <taxon>Bdellovibrionota</taxon>
        <taxon>Bacteriovoracia</taxon>
        <taxon>Bacteriovoracales</taxon>
        <taxon>Bacteriovoracaceae</taxon>
        <taxon>Peredibacter</taxon>
    </lineage>
</organism>
<sequence length="286" mass="31866">MIEVVRDESVNTFLDEAGPLLYQNEPTNSLILGVAEGMLRSAPKIPPLLLRVLDNGQTISAAIQNRPSNLILSNGTLEGMEELSQFLHQLGASIPGVVGPSKEVEFFAKSWSILANQNIEFGMYQKLYKLEQVIHPTQVSGSLRTIMPSEVDLVTKWMLGFAAESLPPAERHDESYWKEFAEKTISNQFAHCWVVNDVPVALACISRPTLNGITINGVYTPVEYRKKGYASHAVARLSQKMLDSGKKFCVLYTDLANPTSNKIYQDIGYKEESDSKFYNFKATQAK</sequence>
<feature type="domain" description="N-acetyltransferase" evidence="1">
    <location>
        <begin position="141"/>
        <end position="286"/>
    </location>
</feature>
<name>A0AAX4HT86_9BACT</name>
<dbReference type="EC" id="2.3.1.-" evidence="2"/>
<evidence type="ECO:0000259" key="1">
    <source>
        <dbReference type="PROSITE" id="PS51186"/>
    </source>
</evidence>
<proteinExistence type="predicted"/>
<keyword evidence="3" id="KW-1185">Reference proteome</keyword>
<dbReference type="InterPro" id="IPR016181">
    <property type="entry name" value="Acyl_CoA_acyltransferase"/>
</dbReference>
<dbReference type="Pfam" id="PF00583">
    <property type="entry name" value="Acetyltransf_1"/>
    <property type="match status" value="1"/>
</dbReference>
<evidence type="ECO:0000313" key="2">
    <source>
        <dbReference type="EMBL" id="WPU66613.1"/>
    </source>
</evidence>
<dbReference type="PROSITE" id="PS51186">
    <property type="entry name" value="GNAT"/>
    <property type="match status" value="1"/>
</dbReference>
<dbReference type="GO" id="GO:0016747">
    <property type="term" value="F:acyltransferase activity, transferring groups other than amino-acyl groups"/>
    <property type="evidence" value="ECO:0007669"/>
    <property type="project" value="InterPro"/>
</dbReference>
<dbReference type="RefSeq" id="WP_321399003.1">
    <property type="nucleotide sequence ID" value="NZ_CP139487.1"/>
</dbReference>
<evidence type="ECO:0000313" key="3">
    <source>
        <dbReference type="Proteomes" id="UP001324634"/>
    </source>
</evidence>
<protein>
    <submittedName>
        <fullName evidence="2">GNAT family N-acetyltransferase</fullName>
        <ecNumber evidence="2">2.3.1.-</ecNumber>
    </submittedName>
</protein>
<dbReference type="Proteomes" id="UP001324634">
    <property type="component" value="Chromosome"/>
</dbReference>
<dbReference type="InterPro" id="IPR000182">
    <property type="entry name" value="GNAT_dom"/>
</dbReference>
<dbReference type="AlphaFoldDB" id="A0AAX4HT86"/>
<dbReference type="EMBL" id="CP139487">
    <property type="protein sequence ID" value="WPU66613.1"/>
    <property type="molecule type" value="Genomic_DNA"/>
</dbReference>
<reference evidence="2 3" key="1">
    <citation type="submission" date="2023-11" db="EMBL/GenBank/DDBJ databases">
        <title>Peredibacter starrii A3.12.</title>
        <authorList>
            <person name="Mitchell R.J."/>
        </authorList>
    </citation>
    <scope>NUCLEOTIDE SEQUENCE [LARGE SCALE GENOMIC DNA]</scope>
    <source>
        <strain evidence="2 3">A3.12</strain>
    </source>
</reference>